<protein>
    <submittedName>
        <fullName evidence="2">Uncharacterized protein</fullName>
    </submittedName>
</protein>
<feature type="signal peptide" evidence="1">
    <location>
        <begin position="1"/>
        <end position="18"/>
    </location>
</feature>
<dbReference type="SUPFAM" id="SSF50998">
    <property type="entry name" value="Quinoprotein alcohol dehydrogenase-like"/>
    <property type="match status" value="1"/>
</dbReference>
<evidence type="ECO:0000313" key="3">
    <source>
        <dbReference type="Proteomes" id="UP000263268"/>
    </source>
</evidence>
<keyword evidence="1" id="KW-0732">Signal</keyword>
<comment type="caution">
    <text evidence="2">The sequence shown here is derived from an EMBL/GenBank/DDBJ whole genome shotgun (WGS) entry which is preliminary data.</text>
</comment>
<dbReference type="Gene3D" id="2.130.10.10">
    <property type="entry name" value="YVTN repeat-like/Quinoprotein amine dehydrogenase"/>
    <property type="match status" value="1"/>
</dbReference>
<sequence length="333" mass="36275">MKKLLFYFLLSINFCVFSQEEASNWYFGENAGIQFANDGSITVLNDGQLNTIEGCSSISDSNGNLLFYTDGITVYNRQHTILNNGFGLMGDPSSSQSAIVVPKPNDPDIYYIFTVGSNQSLTGLKYSVVDMTRDGGLGQVVQKNINLLSQCSEKVSAVLKDCASQTIWVIALSNPGGNATSPLNTFHAFEVTNTGVNTTAVVSTINGMGISDLRGYLKFSPSGEKLACANVQSDGLFLFDFDKQTGIVSNNLRLNINNPYDEPYGIEFSPNSEMLYVSSSNDYFNSADDHLPSKHFSALTQFDLTNPDIVGSQQLIDQQNLYRSALQLGPNGK</sequence>
<dbReference type="InterPro" id="IPR011047">
    <property type="entry name" value="Quinoprotein_ADH-like_sf"/>
</dbReference>
<feature type="non-terminal residue" evidence="2">
    <location>
        <position position="333"/>
    </location>
</feature>
<name>A0A3D6BVC0_9FLAO</name>
<dbReference type="InterPro" id="IPR015943">
    <property type="entry name" value="WD40/YVTN_repeat-like_dom_sf"/>
</dbReference>
<dbReference type="InterPro" id="IPR011044">
    <property type="entry name" value="Quino_amine_DH_bsu"/>
</dbReference>
<dbReference type="SUPFAM" id="SSF50969">
    <property type="entry name" value="YVTN repeat-like/Quinoprotein amine dehydrogenase"/>
    <property type="match status" value="1"/>
</dbReference>
<evidence type="ECO:0000256" key="1">
    <source>
        <dbReference type="SAM" id="SignalP"/>
    </source>
</evidence>
<accession>A0A3D6BVC0</accession>
<reference evidence="2 3" key="1">
    <citation type="journal article" date="2018" name="Nat. Biotechnol.">
        <title>A standardized bacterial taxonomy based on genome phylogeny substantially revises the tree of life.</title>
        <authorList>
            <person name="Parks D.H."/>
            <person name="Chuvochina M."/>
            <person name="Waite D.W."/>
            <person name="Rinke C."/>
            <person name="Skarshewski A."/>
            <person name="Chaumeil P.A."/>
            <person name="Hugenholtz P."/>
        </authorList>
    </citation>
    <scope>NUCLEOTIDE SEQUENCE [LARGE SCALE GENOMIC DNA]</scope>
    <source>
        <strain evidence="2">UBA10227</strain>
    </source>
</reference>
<dbReference type="Proteomes" id="UP000263268">
    <property type="component" value="Unassembled WGS sequence"/>
</dbReference>
<proteinExistence type="predicted"/>
<dbReference type="AlphaFoldDB" id="A0A3D6BVC0"/>
<evidence type="ECO:0000313" key="2">
    <source>
        <dbReference type="EMBL" id="HCY83170.1"/>
    </source>
</evidence>
<feature type="chain" id="PRO_5017566826" evidence="1">
    <location>
        <begin position="19"/>
        <end position="333"/>
    </location>
</feature>
<organism evidence="2 3">
    <name type="scientific">Xanthomarina gelatinilytica</name>
    <dbReference type="NCBI Taxonomy" id="1137281"/>
    <lineage>
        <taxon>Bacteria</taxon>
        <taxon>Pseudomonadati</taxon>
        <taxon>Bacteroidota</taxon>
        <taxon>Flavobacteriia</taxon>
        <taxon>Flavobacteriales</taxon>
        <taxon>Flavobacteriaceae</taxon>
        <taxon>Xanthomarina</taxon>
    </lineage>
</organism>
<dbReference type="EMBL" id="DPRK01000271">
    <property type="protein sequence ID" value="HCY83170.1"/>
    <property type="molecule type" value="Genomic_DNA"/>
</dbReference>
<gene>
    <name evidence="2" type="ORF">DHV22_16985</name>
</gene>